<dbReference type="PANTHER" id="PTHR43024:SF1">
    <property type="entry name" value="UDP-N-ACETYLMURAMOYL-TRIPEPTIDE--D-ALANYL-D-ALANINE LIGASE"/>
    <property type="match status" value="1"/>
</dbReference>
<dbReference type="GO" id="GO:0005524">
    <property type="term" value="F:ATP binding"/>
    <property type="evidence" value="ECO:0007669"/>
    <property type="project" value="UniProtKB-KW"/>
</dbReference>
<keyword evidence="2" id="KW-0547">Nucleotide-binding</keyword>
<reference evidence="5 6" key="1">
    <citation type="journal article" date="2018" name="Vet. Microbiol.">
        <title>Characterisation of Staphylococcus felis isolated from cats using whole genome sequencing.</title>
        <authorList>
            <person name="Worthing K."/>
            <person name="Pang S."/>
            <person name="Trott D.J."/>
            <person name="Abraham S."/>
            <person name="Coombs G.W."/>
            <person name="Jordan D."/>
            <person name="McIntyre L."/>
            <person name="Davies M.R."/>
            <person name="Norris J."/>
        </authorList>
    </citation>
    <scope>NUCLEOTIDE SEQUENCE [LARGE SCALE GENOMIC DNA]</scope>
    <source>
        <strain evidence="5 6">F9</strain>
    </source>
</reference>
<evidence type="ECO:0000256" key="3">
    <source>
        <dbReference type="ARBA" id="ARBA00022840"/>
    </source>
</evidence>
<evidence type="ECO:0000313" key="5">
    <source>
        <dbReference type="EMBL" id="REH99095.1"/>
    </source>
</evidence>
<dbReference type="Proteomes" id="UP000256562">
    <property type="component" value="Unassembled WGS sequence"/>
</dbReference>
<dbReference type="InterPro" id="IPR013221">
    <property type="entry name" value="Mur_ligase_cen"/>
</dbReference>
<dbReference type="Gene3D" id="3.40.1190.10">
    <property type="entry name" value="Mur-like, catalytic domain"/>
    <property type="match status" value="1"/>
</dbReference>
<dbReference type="InterPro" id="IPR036565">
    <property type="entry name" value="Mur-like_cat_sf"/>
</dbReference>
<dbReference type="Gene3D" id="3.60.21.10">
    <property type="match status" value="1"/>
</dbReference>
<dbReference type="EMBL" id="QKXQ01000118">
    <property type="protein sequence ID" value="REH99095.1"/>
    <property type="molecule type" value="Genomic_DNA"/>
</dbReference>
<dbReference type="RefSeq" id="WP_116093821.1">
    <property type="nucleotide sequence ID" value="NZ_QKXQ01000118.1"/>
</dbReference>
<protein>
    <recommendedName>
        <fullName evidence="4">Capsule synthesis protein CapA domain-containing protein</fullName>
    </recommendedName>
</protein>
<dbReference type="InterPro" id="IPR029052">
    <property type="entry name" value="Metallo-depent_PP-like"/>
</dbReference>
<feature type="domain" description="Capsule synthesis protein CapA" evidence="4">
    <location>
        <begin position="762"/>
        <end position="1017"/>
    </location>
</feature>
<evidence type="ECO:0000256" key="2">
    <source>
        <dbReference type="ARBA" id="ARBA00022741"/>
    </source>
</evidence>
<gene>
    <name evidence="5" type="ORF">DOS83_02795</name>
</gene>
<evidence type="ECO:0000256" key="1">
    <source>
        <dbReference type="ARBA" id="ARBA00022598"/>
    </source>
</evidence>
<sequence>MKFDQRIIETELHGEWYRKPESDWYVDNITINPAQAKMEFNKGHKVMFIAIDSDTWHKGSGNRGIYSGWTDTHTTVSNHQKYISGAIVARPIPELDPSIPQYVVEDTYQTIKILADYAYTHRTGKMIAITGTAGKSTSKGLLDTLLSYQHQTVSTRGNHNTRTGVPLTMANAITQPDYTIIEAAISSLWMRSGGIMKNYAPDIAMITSIDGGQQKDVYQTAVLKAKIAEGMNQKGTVVLNRDMNAYETVKQSVEQYNRNIITYGFNEQADSKIISVKETRTTTLVEADVLGEWVTFETQLNGNGMIQNILGVLTIIKLLNVELLPLLPEIKKYKPNKAVQNFDIYQTKEGHQFTLINDTWNATGIAMIEAIKLLSTKAKYHKGKSIALIGRIENLSEEEAKRQHEAVADAIIESDIDIVYAHGPEMKYMLRKLPPTKIGGYYESAELIARHIANVIEDDDIVMLKGSPRSSNFKFVKDELLKAIKSDEAVPPKTSESIHSNGYGVATYDLETGEKVASFGKQDVIQNQGVGGLLVINHILDLLFAKKLNLTTEYRPDAQSIRESQSQNAISLSNDSKLSLEKLIQAAVVKNAPNALLMLANTVIGSNQKSMKVIRQMVGNLHLSADSAHNITGRRIRNKRQALTLDSLFKVGEKLYTKAPLIQDLLSQKIFTHQSQTYRAKTNLYHYGMITHGLFYGQNDSIGVTLSKLNGRKYVSVVIGAQGMFHRDALIYQSLSAVITNNVKPYPSEEAKVIDSDKSVYTINVLGDTYFGEFYTRIRLRQGKEDALTRFGRAYSFDQLRPFIQRADFNICNFEAAISDDRNEYLKMRKPYVLHADSIGNVSTLKNEKINLVTLANNHLMDCGVEGLNQTIDQFQRSGIDTIGAGREQNEAEKPYVMNINNQRITFFNAYWYRKPMYEAFDFYAIGDEPGVACMNMYMLEAIKAEKEKYPTSKIVVIAHWGVDFKSVHPLQVEYAEQLSAAGANLIIGHGAHMIQKVEKIGHTTVAYSIGNGVFNSNGEYNKRFVPAYSMIAQLILEENQPLKLRFYPIYGNNLETFWQPRFLNEEEFKHFINMMKTYGSENMEIGKDDYYYIETVIS</sequence>
<dbReference type="InterPro" id="IPR019079">
    <property type="entry name" value="Capsule_synth_CapA"/>
</dbReference>
<organism evidence="5 6">
    <name type="scientific">Staphylococcus felis</name>
    <dbReference type="NCBI Taxonomy" id="46127"/>
    <lineage>
        <taxon>Bacteria</taxon>
        <taxon>Bacillati</taxon>
        <taxon>Bacillota</taxon>
        <taxon>Bacilli</taxon>
        <taxon>Bacillales</taxon>
        <taxon>Staphylococcaceae</taxon>
        <taxon>Staphylococcus</taxon>
    </lineage>
</organism>
<dbReference type="InterPro" id="IPR036615">
    <property type="entry name" value="Mur_ligase_C_dom_sf"/>
</dbReference>
<dbReference type="AlphaFoldDB" id="A0A3E0IRS2"/>
<keyword evidence="3" id="KW-0067">ATP-binding</keyword>
<dbReference type="SUPFAM" id="SSF56601">
    <property type="entry name" value="beta-lactamase/transpeptidase-like"/>
    <property type="match status" value="1"/>
</dbReference>
<dbReference type="SUPFAM" id="SSF53623">
    <property type="entry name" value="MurD-like peptide ligases, catalytic domain"/>
    <property type="match status" value="1"/>
</dbReference>
<dbReference type="SUPFAM" id="SSF56300">
    <property type="entry name" value="Metallo-dependent phosphatases"/>
    <property type="match status" value="1"/>
</dbReference>
<dbReference type="Pfam" id="PF09587">
    <property type="entry name" value="PGA_cap"/>
    <property type="match status" value="1"/>
</dbReference>
<evidence type="ECO:0000259" key="4">
    <source>
        <dbReference type="SMART" id="SM00854"/>
    </source>
</evidence>
<comment type="caution">
    <text evidence="5">The sequence shown here is derived from an EMBL/GenBank/DDBJ whole genome shotgun (WGS) entry which is preliminary data.</text>
</comment>
<dbReference type="CDD" id="cd07381">
    <property type="entry name" value="MPP_CapA"/>
    <property type="match status" value="1"/>
</dbReference>
<dbReference type="Gene3D" id="3.40.710.10">
    <property type="entry name" value="DD-peptidase/beta-lactamase superfamily"/>
    <property type="match status" value="1"/>
</dbReference>
<dbReference type="SUPFAM" id="SSF53244">
    <property type="entry name" value="MurD-like peptide ligases, peptide-binding domain"/>
    <property type="match status" value="1"/>
</dbReference>
<dbReference type="PANTHER" id="PTHR43024">
    <property type="entry name" value="UDP-N-ACETYLMURAMOYL-TRIPEPTIDE--D-ALANYL-D-ALANINE LIGASE"/>
    <property type="match status" value="1"/>
</dbReference>
<dbReference type="Pfam" id="PF08245">
    <property type="entry name" value="Mur_ligase_M"/>
    <property type="match status" value="1"/>
</dbReference>
<dbReference type="InterPro" id="IPR012338">
    <property type="entry name" value="Beta-lactam/transpept-like"/>
</dbReference>
<evidence type="ECO:0000313" key="6">
    <source>
        <dbReference type="Proteomes" id="UP000256562"/>
    </source>
</evidence>
<dbReference type="GO" id="GO:0016881">
    <property type="term" value="F:acid-amino acid ligase activity"/>
    <property type="evidence" value="ECO:0007669"/>
    <property type="project" value="InterPro"/>
</dbReference>
<dbReference type="InterPro" id="IPR051046">
    <property type="entry name" value="MurCDEF_CellWall_CoF430Synth"/>
</dbReference>
<dbReference type="SMART" id="SM00854">
    <property type="entry name" value="PGA_cap"/>
    <property type="match status" value="1"/>
</dbReference>
<keyword evidence="1" id="KW-0436">Ligase</keyword>
<proteinExistence type="predicted"/>
<name>A0A3E0IRS2_9STAP</name>
<dbReference type="Gene3D" id="3.90.190.20">
    <property type="entry name" value="Mur ligase, C-terminal domain"/>
    <property type="match status" value="1"/>
</dbReference>
<dbReference type="OrthoDB" id="9810906at2"/>
<accession>A0A3E0IRS2</accession>